<dbReference type="InterPro" id="IPR013766">
    <property type="entry name" value="Thioredoxin_domain"/>
</dbReference>
<dbReference type="InterPro" id="IPR017937">
    <property type="entry name" value="Thioredoxin_CS"/>
</dbReference>
<comment type="caution">
    <text evidence="6">The sequence shown here is derived from an EMBL/GenBank/DDBJ whole genome shotgun (WGS) entry which is preliminary data.</text>
</comment>
<keyword evidence="3" id="KW-0676">Redox-active center</keyword>
<keyword evidence="4" id="KW-0812">Transmembrane</keyword>
<feature type="domain" description="Thioredoxin" evidence="5">
    <location>
        <begin position="48"/>
        <end position="194"/>
    </location>
</feature>
<keyword evidence="2" id="KW-0201">Cytochrome c-type biogenesis</keyword>
<dbReference type="SUPFAM" id="SSF52833">
    <property type="entry name" value="Thioredoxin-like"/>
    <property type="match status" value="1"/>
</dbReference>
<dbReference type="PANTHER" id="PTHR42852">
    <property type="entry name" value="THIOL:DISULFIDE INTERCHANGE PROTEIN DSBE"/>
    <property type="match status" value="1"/>
</dbReference>
<comment type="subcellular location">
    <subcellularLocation>
        <location evidence="1">Cell envelope</location>
    </subcellularLocation>
</comment>
<dbReference type="Proteomes" id="UP001501757">
    <property type="component" value="Unassembled WGS sequence"/>
</dbReference>
<evidence type="ECO:0000256" key="2">
    <source>
        <dbReference type="ARBA" id="ARBA00022748"/>
    </source>
</evidence>
<keyword evidence="7" id="KW-1185">Reference proteome</keyword>
<dbReference type="RefSeq" id="WP_343846722.1">
    <property type="nucleotide sequence ID" value="NZ_BAAAEI010000023.1"/>
</dbReference>
<dbReference type="Pfam" id="PF08534">
    <property type="entry name" value="Redoxin"/>
    <property type="match status" value="1"/>
</dbReference>
<gene>
    <name evidence="6" type="ORF">GCM10009092_35330</name>
</gene>
<organism evidence="6 7">
    <name type="scientific">Bowmanella denitrificans</name>
    <dbReference type="NCBI Taxonomy" id="366582"/>
    <lineage>
        <taxon>Bacteria</taxon>
        <taxon>Pseudomonadati</taxon>
        <taxon>Pseudomonadota</taxon>
        <taxon>Gammaproteobacteria</taxon>
        <taxon>Alteromonadales</taxon>
        <taxon>Alteromonadaceae</taxon>
        <taxon>Bowmanella</taxon>
    </lineage>
</organism>
<keyword evidence="4" id="KW-1133">Transmembrane helix</keyword>
<evidence type="ECO:0000256" key="3">
    <source>
        <dbReference type="ARBA" id="ARBA00023284"/>
    </source>
</evidence>
<evidence type="ECO:0000313" key="6">
    <source>
        <dbReference type="EMBL" id="GAA0367997.1"/>
    </source>
</evidence>
<dbReference type="EMBL" id="BAAAEI010000023">
    <property type="protein sequence ID" value="GAA0367997.1"/>
    <property type="molecule type" value="Genomic_DNA"/>
</dbReference>
<reference evidence="7" key="1">
    <citation type="journal article" date="2019" name="Int. J. Syst. Evol. Microbiol.">
        <title>The Global Catalogue of Microorganisms (GCM) 10K type strain sequencing project: providing services to taxonomists for standard genome sequencing and annotation.</title>
        <authorList>
            <consortium name="The Broad Institute Genomics Platform"/>
            <consortium name="The Broad Institute Genome Sequencing Center for Infectious Disease"/>
            <person name="Wu L."/>
            <person name="Ma J."/>
        </authorList>
    </citation>
    <scope>NUCLEOTIDE SEQUENCE [LARGE SCALE GENOMIC DNA]</scope>
    <source>
        <strain evidence="7">JCM 13378</strain>
    </source>
</reference>
<evidence type="ECO:0000256" key="1">
    <source>
        <dbReference type="ARBA" id="ARBA00004196"/>
    </source>
</evidence>
<dbReference type="InterPro" id="IPR013740">
    <property type="entry name" value="Redoxin"/>
</dbReference>
<sequence>MKPNTPVEIKFVPKRMHPEFKIKPLFSLCALFIATFLWLMVENDNATQKTPDKIENISLVDLQLQPRTFAEFNKKGVVIYLWASWCGPCYDTLTTIQKISNQTSGNVRLVTIALDQDIDALKTALRKTGFAGDTWMAMDGPSILINGPLGNELQAIPFTVQLDAKLNIVGSSHQPLTSIQWQQLLSGNTTLGKL</sequence>
<dbReference type="InterPro" id="IPR036249">
    <property type="entry name" value="Thioredoxin-like_sf"/>
</dbReference>
<feature type="transmembrane region" description="Helical" evidence="4">
    <location>
        <begin position="24"/>
        <end position="41"/>
    </location>
</feature>
<evidence type="ECO:0000256" key="4">
    <source>
        <dbReference type="SAM" id="Phobius"/>
    </source>
</evidence>
<dbReference type="PROSITE" id="PS00194">
    <property type="entry name" value="THIOREDOXIN_1"/>
    <property type="match status" value="1"/>
</dbReference>
<protein>
    <recommendedName>
        <fullName evidence="5">Thioredoxin domain-containing protein</fullName>
    </recommendedName>
</protein>
<dbReference type="CDD" id="cd02966">
    <property type="entry name" value="TlpA_like_family"/>
    <property type="match status" value="1"/>
</dbReference>
<dbReference type="Gene3D" id="3.40.30.10">
    <property type="entry name" value="Glutaredoxin"/>
    <property type="match status" value="1"/>
</dbReference>
<name>A0ABP3HEP1_9ALTE</name>
<dbReference type="InterPro" id="IPR050553">
    <property type="entry name" value="Thioredoxin_ResA/DsbE_sf"/>
</dbReference>
<proteinExistence type="predicted"/>
<evidence type="ECO:0000259" key="5">
    <source>
        <dbReference type="PROSITE" id="PS51352"/>
    </source>
</evidence>
<dbReference type="PANTHER" id="PTHR42852:SF17">
    <property type="entry name" value="THIOREDOXIN-LIKE PROTEIN HI_1115"/>
    <property type="match status" value="1"/>
</dbReference>
<dbReference type="PROSITE" id="PS51352">
    <property type="entry name" value="THIOREDOXIN_2"/>
    <property type="match status" value="1"/>
</dbReference>
<evidence type="ECO:0000313" key="7">
    <source>
        <dbReference type="Proteomes" id="UP001501757"/>
    </source>
</evidence>
<accession>A0ABP3HEP1</accession>
<keyword evidence="4" id="KW-0472">Membrane</keyword>